<keyword evidence="1" id="KW-0812">Transmembrane</keyword>
<keyword evidence="1" id="KW-1133">Transmembrane helix</keyword>
<evidence type="ECO:0000313" key="4">
    <source>
        <dbReference type="Proteomes" id="UP000886687"/>
    </source>
</evidence>
<feature type="domain" description="Type IV pilin Tt1218-like" evidence="2">
    <location>
        <begin position="38"/>
        <end position="120"/>
    </location>
</feature>
<proteinExistence type="predicted"/>
<dbReference type="Pfam" id="PF07963">
    <property type="entry name" value="N_methyl"/>
    <property type="match status" value="1"/>
</dbReference>
<keyword evidence="1" id="KW-0472">Membrane</keyword>
<dbReference type="AlphaFoldDB" id="A0A9E4K535"/>
<gene>
    <name evidence="3" type="primary">pilV</name>
    <name evidence="3" type="ORF">JAZ04_11015</name>
</gene>
<dbReference type="NCBIfam" id="TIGR02532">
    <property type="entry name" value="IV_pilin_GFxxxE"/>
    <property type="match status" value="1"/>
</dbReference>
<evidence type="ECO:0000259" key="2">
    <source>
        <dbReference type="Pfam" id="PF22150"/>
    </source>
</evidence>
<comment type="caution">
    <text evidence="3">The sequence shown here is derived from an EMBL/GenBank/DDBJ whole genome shotgun (WGS) entry which is preliminary data.</text>
</comment>
<dbReference type="EMBL" id="JAEPDI010000005">
    <property type="protein sequence ID" value="MCG7939367.1"/>
    <property type="molecule type" value="Genomic_DNA"/>
</dbReference>
<organism evidence="3 4">
    <name type="scientific">Candidatus Thiodiazotropha lotti</name>
    <dbReference type="NCBI Taxonomy" id="2792787"/>
    <lineage>
        <taxon>Bacteria</taxon>
        <taxon>Pseudomonadati</taxon>
        <taxon>Pseudomonadota</taxon>
        <taxon>Gammaproteobacteria</taxon>
        <taxon>Chromatiales</taxon>
        <taxon>Sedimenticolaceae</taxon>
        <taxon>Candidatus Thiodiazotropha</taxon>
    </lineage>
</organism>
<dbReference type="InterPro" id="IPR054402">
    <property type="entry name" value="Tt1218-like_dom"/>
</dbReference>
<accession>A0A9E4K535</accession>
<feature type="transmembrane region" description="Helical" evidence="1">
    <location>
        <begin position="21"/>
        <end position="43"/>
    </location>
</feature>
<reference evidence="3" key="1">
    <citation type="journal article" date="2021" name="Proc. Natl. Acad. Sci. U.S.A.">
        <title>Global biogeography of chemosynthetic symbionts reveals both localized and globally distributed symbiont groups. .</title>
        <authorList>
            <person name="Osvatic J.T."/>
            <person name="Wilkins L.G.E."/>
            <person name="Leibrecht L."/>
            <person name="Leray M."/>
            <person name="Zauner S."/>
            <person name="Polzin J."/>
            <person name="Camacho Y."/>
            <person name="Gros O."/>
            <person name="van Gils J.A."/>
            <person name="Eisen J.A."/>
            <person name="Petersen J.M."/>
            <person name="Yuen B."/>
        </authorList>
    </citation>
    <scope>NUCLEOTIDE SEQUENCE</scope>
    <source>
        <strain evidence="3">MAGL173</strain>
    </source>
</reference>
<dbReference type="PROSITE" id="PS00409">
    <property type="entry name" value="PROKAR_NTER_METHYL"/>
    <property type="match status" value="1"/>
</dbReference>
<dbReference type="InterPro" id="IPR012902">
    <property type="entry name" value="N_methyl_site"/>
</dbReference>
<evidence type="ECO:0000313" key="3">
    <source>
        <dbReference type="EMBL" id="MCG7939367.1"/>
    </source>
</evidence>
<dbReference type="InterPro" id="IPR013362">
    <property type="entry name" value="Pilus_4_PilV"/>
</dbReference>
<dbReference type="Pfam" id="PF22150">
    <property type="entry name" value="Tt1218-like"/>
    <property type="match status" value="1"/>
</dbReference>
<evidence type="ECO:0000256" key="1">
    <source>
        <dbReference type="SAM" id="Phobius"/>
    </source>
</evidence>
<name>A0A9E4K535_9GAMM</name>
<dbReference type="NCBIfam" id="TIGR02523">
    <property type="entry name" value="type_IV_pilV"/>
    <property type="match status" value="1"/>
</dbReference>
<sequence>MITRCTPIHKSKCRGMTLIEVLVAAVIIGVGLLGVASLQITALQGASNADYRSRATDLTAALADRMRANLFGVDANDYITDVAADCTTPPDEICAMTPDDTSTTGIADCSPAEMATFDLWEVSCRNGVQTSLPGGEMAVTCIDNDATDADPCSPVSTMVVTITWQVQSDTAAPQTETVVTSIVPGAPREE</sequence>
<protein>
    <submittedName>
        <fullName evidence="3">Type IV pilus modification protein PilV</fullName>
    </submittedName>
</protein>
<dbReference type="Proteomes" id="UP000886687">
    <property type="component" value="Unassembled WGS sequence"/>
</dbReference>